<proteinExistence type="predicted"/>
<evidence type="ECO:0000313" key="1">
    <source>
        <dbReference type="EMBL" id="MFB9757064.1"/>
    </source>
</evidence>
<dbReference type="InterPro" id="IPR025033">
    <property type="entry name" value="DUF3920"/>
</dbReference>
<reference evidence="1 2" key="1">
    <citation type="submission" date="2024-09" db="EMBL/GenBank/DDBJ databases">
        <authorList>
            <person name="Sun Q."/>
            <person name="Mori K."/>
        </authorList>
    </citation>
    <scope>NUCLEOTIDE SEQUENCE [LARGE SCALE GENOMIC DNA]</scope>
    <source>
        <strain evidence="1 2">JCM 11201</strain>
    </source>
</reference>
<protein>
    <submittedName>
        <fullName evidence="1">DUF3920 family protein</fullName>
    </submittedName>
</protein>
<dbReference type="Proteomes" id="UP001589609">
    <property type="component" value="Unassembled WGS sequence"/>
</dbReference>
<dbReference type="EMBL" id="JBHMAF010000004">
    <property type="protein sequence ID" value="MFB9757064.1"/>
    <property type="molecule type" value="Genomic_DNA"/>
</dbReference>
<keyword evidence="2" id="KW-1185">Reference proteome</keyword>
<name>A0ABV5W906_9BACI</name>
<dbReference type="Pfam" id="PF13058">
    <property type="entry name" value="DUF3920"/>
    <property type="match status" value="1"/>
</dbReference>
<organism evidence="1 2">
    <name type="scientific">Ectobacillus funiculus</name>
    <dbReference type="NCBI Taxonomy" id="137993"/>
    <lineage>
        <taxon>Bacteria</taxon>
        <taxon>Bacillati</taxon>
        <taxon>Bacillota</taxon>
        <taxon>Bacilli</taxon>
        <taxon>Bacillales</taxon>
        <taxon>Bacillaceae</taxon>
        <taxon>Ectobacillus</taxon>
    </lineage>
</organism>
<evidence type="ECO:0000313" key="2">
    <source>
        <dbReference type="Proteomes" id="UP001589609"/>
    </source>
</evidence>
<dbReference type="RefSeq" id="WP_379947335.1">
    <property type="nucleotide sequence ID" value="NZ_JBHMAF010000004.1"/>
</dbReference>
<sequence>MEFLSHKVYQQSGSWYVLDEDFPWDIRQLKLDVFALVGMRTTPVFFCDTCDANQILAYFGEEEEEFLYPINGFYHREKQLVFICAWESYEQVLETLLHELRHDMQYESEHTRPLFYHDNQVYEKKWIEMDARAFAEEKMRQYRK</sequence>
<comment type="caution">
    <text evidence="1">The sequence shown here is derived from an EMBL/GenBank/DDBJ whole genome shotgun (WGS) entry which is preliminary data.</text>
</comment>
<accession>A0ABV5W906</accession>
<gene>
    <name evidence="1" type="ORF">ACFFMS_00650</name>
</gene>